<feature type="chain" id="PRO_5020399818" evidence="2">
    <location>
        <begin position="26"/>
        <end position="348"/>
    </location>
</feature>
<accession>A0A4R6RI47</accession>
<organism evidence="3 4">
    <name type="scientific">Oharaeibacter diazotrophicus</name>
    <dbReference type="NCBI Taxonomy" id="1920512"/>
    <lineage>
        <taxon>Bacteria</taxon>
        <taxon>Pseudomonadati</taxon>
        <taxon>Pseudomonadota</taxon>
        <taxon>Alphaproteobacteria</taxon>
        <taxon>Hyphomicrobiales</taxon>
        <taxon>Pleomorphomonadaceae</taxon>
        <taxon>Oharaeibacter</taxon>
    </lineage>
</organism>
<reference evidence="3 4" key="1">
    <citation type="submission" date="2019-03" db="EMBL/GenBank/DDBJ databases">
        <title>Genomic Encyclopedia of Type Strains, Phase IV (KMG-IV): sequencing the most valuable type-strain genomes for metagenomic binning, comparative biology and taxonomic classification.</title>
        <authorList>
            <person name="Goeker M."/>
        </authorList>
    </citation>
    <scope>NUCLEOTIDE SEQUENCE [LARGE SCALE GENOMIC DNA]</scope>
    <source>
        <strain evidence="3 4">DSM 102969</strain>
    </source>
</reference>
<dbReference type="RefSeq" id="WP_126541191.1">
    <property type="nucleotide sequence ID" value="NZ_BSPM01000004.1"/>
</dbReference>
<protein>
    <submittedName>
        <fullName evidence="3">Uncharacterized protein</fullName>
    </submittedName>
</protein>
<sequence length="348" mass="35635">MPYRRRTRIAIAALALVAVTAPAVAEGYYDAWGEWVELAPVPPEPIPEAPPVYRPRVAPPPVAVYADPPPGFEGVPVYTDPRAAPAPGWSDPPPIPPEDVPDAGRPAPVFRVDPRGYLVGPEGDDPRAAPEPVRPRIVRRAPEPSLVPEPSPDPVGRAPDGATIDVPPVAAVPPASVEPPRGPAPGVAAPRRIDLGATMAALALYDPAKRAAVKLADPAARNAAMKKANAYLVTASARPASEATIRAIDKLLGIPVDKDSTALPGAGTTVERPKVARPADVAALEGRLRAYHDARLGAGGKPTLLFGAGGSPLDAGEMAGLDLFLGLPKGGPVVADGGVPTPGTAATP</sequence>
<proteinExistence type="predicted"/>
<feature type="signal peptide" evidence="2">
    <location>
        <begin position="1"/>
        <end position="25"/>
    </location>
</feature>
<evidence type="ECO:0000313" key="3">
    <source>
        <dbReference type="EMBL" id="TDP85336.1"/>
    </source>
</evidence>
<comment type="caution">
    <text evidence="3">The sequence shown here is derived from an EMBL/GenBank/DDBJ whole genome shotgun (WGS) entry which is preliminary data.</text>
</comment>
<evidence type="ECO:0000256" key="1">
    <source>
        <dbReference type="SAM" id="MobiDB-lite"/>
    </source>
</evidence>
<name>A0A4R6RI47_9HYPH</name>
<dbReference type="Proteomes" id="UP000294547">
    <property type="component" value="Unassembled WGS sequence"/>
</dbReference>
<gene>
    <name evidence="3" type="ORF">EDD54_2188</name>
</gene>
<keyword evidence="2" id="KW-0732">Signal</keyword>
<evidence type="ECO:0000313" key="4">
    <source>
        <dbReference type="Proteomes" id="UP000294547"/>
    </source>
</evidence>
<keyword evidence="4" id="KW-1185">Reference proteome</keyword>
<dbReference type="AlphaFoldDB" id="A0A4R6RI47"/>
<evidence type="ECO:0000256" key="2">
    <source>
        <dbReference type="SAM" id="SignalP"/>
    </source>
</evidence>
<dbReference type="EMBL" id="SNXY01000007">
    <property type="protein sequence ID" value="TDP85336.1"/>
    <property type="molecule type" value="Genomic_DNA"/>
</dbReference>
<feature type="region of interest" description="Disordered" evidence="1">
    <location>
        <begin position="139"/>
        <end position="165"/>
    </location>
</feature>